<gene>
    <name evidence="2" type="ORF">FKR81_29660</name>
</gene>
<keyword evidence="1" id="KW-0732">Signal</keyword>
<dbReference type="AlphaFoldDB" id="A0A563EM33"/>
<evidence type="ECO:0000313" key="2">
    <source>
        <dbReference type="EMBL" id="TWP48150.1"/>
    </source>
</evidence>
<proteinExistence type="predicted"/>
<organism evidence="2 3">
    <name type="scientific">Lentzea tibetensis</name>
    <dbReference type="NCBI Taxonomy" id="2591470"/>
    <lineage>
        <taxon>Bacteria</taxon>
        <taxon>Bacillati</taxon>
        <taxon>Actinomycetota</taxon>
        <taxon>Actinomycetes</taxon>
        <taxon>Pseudonocardiales</taxon>
        <taxon>Pseudonocardiaceae</taxon>
        <taxon>Lentzea</taxon>
    </lineage>
</organism>
<name>A0A563EM33_9PSEU</name>
<dbReference type="Proteomes" id="UP000316639">
    <property type="component" value="Unassembled WGS sequence"/>
</dbReference>
<protein>
    <submittedName>
        <fullName evidence="2">Uncharacterized protein</fullName>
    </submittedName>
</protein>
<sequence>MYRRTILGLAAALGLVAAATGPVVAAPASPSPLSFVSQLDLECFKTDPYTPPPTVIKTTHLNPVLVQAGLPPEVVKLGNREQLCVPVDKNYRTPTPDAFNWVRFVDLSCYRIEGQQVGFPLKLDHLNPVLRDMGVPGNIVKLDRPEQLCVPVIKNNVVPPAEVLRLVRFIDLKCYSAPPPKELGVGLVLRQLNPVLANQPPRFVKVRENRQLCVPVRKNDQPIPPDVLNVVQWIDLQRYDITAPTFPTPVSLTLRHINPALVNLPAEPVRIFASNQLALPVAKNGKVPPG</sequence>
<evidence type="ECO:0000256" key="1">
    <source>
        <dbReference type="SAM" id="SignalP"/>
    </source>
</evidence>
<dbReference type="OrthoDB" id="3364835at2"/>
<comment type="caution">
    <text evidence="2">The sequence shown here is derived from an EMBL/GenBank/DDBJ whole genome shotgun (WGS) entry which is preliminary data.</text>
</comment>
<reference evidence="2 3" key="1">
    <citation type="submission" date="2019-07" db="EMBL/GenBank/DDBJ databases">
        <title>Lentzea xizangensis sp. nov., isolated from Qinghai-Tibetan Plateau Soils.</title>
        <authorList>
            <person name="Huang J."/>
        </authorList>
    </citation>
    <scope>NUCLEOTIDE SEQUENCE [LARGE SCALE GENOMIC DNA]</scope>
    <source>
        <strain evidence="2 3">FXJ1.1311</strain>
    </source>
</reference>
<dbReference type="RefSeq" id="WP_146356806.1">
    <property type="nucleotide sequence ID" value="NZ_VOBR01000022.1"/>
</dbReference>
<feature type="signal peptide" evidence="1">
    <location>
        <begin position="1"/>
        <end position="25"/>
    </location>
</feature>
<feature type="chain" id="PRO_5038689850" evidence="1">
    <location>
        <begin position="26"/>
        <end position="290"/>
    </location>
</feature>
<accession>A0A563EM33</accession>
<evidence type="ECO:0000313" key="3">
    <source>
        <dbReference type="Proteomes" id="UP000316639"/>
    </source>
</evidence>
<dbReference type="EMBL" id="VOBR01000022">
    <property type="protein sequence ID" value="TWP48150.1"/>
    <property type="molecule type" value="Genomic_DNA"/>
</dbReference>
<keyword evidence="3" id="KW-1185">Reference proteome</keyword>